<evidence type="ECO:0000313" key="2">
    <source>
        <dbReference type="Proteomes" id="UP000270437"/>
    </source>
</evidence>
<name>A0A3G8F5M2_9CAUD</name>
<keyword evidence="2" id="KW-1185">Reference proteome</keyword>
<dbReference type="KEGG" id="vg:55008275"/>
<proteinExistence type="predicted"/>
<evidence type="ECO:0000313" key="1">
    <source>
        <dbReference type="EMBL" id="AZF88777.1"/>
    </source>
</evidence>
<protein>
    <recommendedName>
        <fullName evidence="3">Dcm methylase</fullName>
    </recommendedName>
</protein>
<dbReference type="GeneID" id="55008275"/>
<evidence type="ECO:0008006" key="3">
    <source>
        <dbReference type="Google" id="ProtNLM"/>
    </source>
</evidence>
<dbReference type="Proteomes" id="UP000270437">
    <property type="component" value="Segment"/>
</dbReference>
<accession>A0A3G8F5M2</accession>
<organism evidence="1 2">
    <name type="scientific">Salmonella phage Lumpael</name>
    <dbReference type="NCBI Taxonomy" id="2488859"/>
    <lineage>
        <taxon>Viruses</taxon>
        <taxon>Duplodnaviria</taxon>
        <taxon>Heunggongvirae</taxon>
        <taxon>Uroviricota</taxon>
        <taxon>Caudoviricetes</taxon>
        <taxon>Murrayvirus</taxon>
        <taxon>Murrayvirus lumpael</taxon>
    </lineage>
</organism>
<dbReference type="EMBL" id="MK125141">
    <property type="protein sequence ID" value="AZF88777.1"/>
    <property type="molecule type" value="Genomic_DNA"/>
</dbReference>
<reference evidence="2" key="1">
    <citation type="submission" date="2018-11" db="EMBL/GenBank/DDBJ databases">
        <authorList>
            <person name="Olsen N.S."/>
            <person name="Kot W."/>
            <person name="Hansen L.H."/>
        </authorList>
    </citation>
    <scope>NUCLEOTIDE SEQUENCE [LARGE SCALE GENOMIC DNA]</scope>
</reference>
<dbReference type="RefSeq" id="YP_009816962.1">
    <property type="nucleotide sequence ID" value="NC_048113.1"/>
</dbReference>
<sequence length="250" mass="28233">MKHKAIFLFNLTRIMVDKWLDAGVECWMYDGQHEPGIHPDADEPNLIRVGRMFDADNSIREAARIAEEVGPGVIFVASFAECTDLTCTGARWWEAKRKKDPRFQEKAVALAKMVKHVAEFCSVENGSFEPASTVPWMLENPKISRLSTMWRPCDHWFHPYNFGGYLPEDHQHSLYPEIYPARDAYPKQTGIWCGGGFKMPEHKSVPAVKDNPGWSKLGGSSTRTKNIRSATPEGFAVAVFIYNATPIAPF</sequence>